<dbReference type="Pfam" id="PF00903">
    <property type="entry name" value="Glyoxalase"/>
    <property type="match status" value="1"/>
</dbReference>
<evidence type="ECO:0000256" key="4">
    <source>
        <dbReference type="ARBA" id="ARBA00022797"/>
    </source>
</evidence>
<evidence type="ECO:0000256" key="6">
    <source>
        <dbReference type="ARBA" id="ARBA00023002"/>
    </source>
</evidence>
<comment type="similarity">
    <text evidence="2">Belongs to the extradiol ring-cleavage dioxygenase family.</text>
</comment>
<dbReference type="GO" id="GO:0004462">
    <property type="term" value="F:lactoylglutathione lyase activity"/>
    <property type="evidence" value="ECO:0007669"/>
    <property type="project" value="InterPro"/>
</dbReference>
<protein>
    <submittedName>
        <fullName evidence="9">Catechol 2,3-dioxygenase</fullName>
        <ecNumber evidence="9">1.13.11.2</ecNumber>
    </submittedName>
</protein>
<dbReference type="PROSITE" id="PS51819">
    <property type="entry name" value="VOC"/>
    <property type="match status" value="1"/>
</dbReference>
<dbReference type="GO" id="GO:0018577">
    <property type="term" value="F:catechol 2,3-dioxygenase activity"/>
    <property type="evidence" value="ECO:0007669"/>
    <property type="project" value="UniProtKB-EC"/>
</dbReference>
<dbReference type="SUPFAM" id="SSF54593">
    <property type="entry name" value="Glyoxalase/Bleomycin resistance protein/Dihydroxybiphenyl dioxygenase"/>
    <property type="match status" value="1"/>
</dbReference>
<organism evidence="9 10">
    <name type="scientific">Halolamina salifodinae</name>
    <dbReference type="NCBI Taxonomy" id="1202767"/>
    <lineage>
        <taxon>Archaea</taxon>
        <taxon>Methanobacteriati</taxon>
        <taxon>Methanobacteriota</taxon>
        <taxon>Stenosarchaea group</taxon>
        <taxon>Halobacteria</taxon>
        <taxon>Halobacteriales</taxon>
        <taxon>Haloferacaceae</taxon>
    </lineage>
</organism>
<dbReference type="AlphaFoldDB" id="A0A8T4H373"/>
<gene>
    <name evidence="9" type="ORF">J2753_002806</name>
</gene>
<dbReference type="OrthoDB" id="37941at2157"/>
<dbReference type="InterPro" id="IPR000486">
    <property type="entry name" value="Xdiol_ring_cleave_dOase_1/2"/>
</dbReference>
<evidence type="ECO:0000259" key="8">
    <source>
        <dbReference type="PROSITE" id="PS51819"/>
    </source>
</evidence>
<dbReference type="GO" id="GO:0008198">
    <property type="term" value="F:ferrous iron binding"/>
    <property type="evidence" value="ECO:0007669"/>
    <property type="project" value="InterPro"/>
</dbReference>
<accession>A0A8T4H373</accession>
<dbReference type="InterPro" id="IPR004360">
    <property type="entry name" value="Glyas_Fos-R_dOase_dom"/>
</dbReference>
<evidence type="ECO:0000256" key="5">
    <source>
        <dbReference type="ARBA" id="ARBA00022964"/>
    </source>
</evidence>
<evidence type="ECO:0000313" key="10">
    <source>
        <dbReference type="Proteomes" id="UP000823736"/>
    </source>
</evidence>
<dbReference type="EC" id="1.13.11.2" evidence="9"/>
<comment type="caution">
    <text evidence="9">The sequence shown here is derived from an EMBL/GenBank/DDBJ whole genome shotgun (WGS) entry which is preliminary data.</text>
</comment>
<keyword evidence="4" id="KW-0058">Aromatic hydrocarbons catabolism</keyword>
<dbReference type="InterPro" id="IPR018146">
    <property type="entry name" value="Glyoxalase_1_CS"/>
</dbReference>
<feature type="domain" description="VOC" evidence="8">
    <location>
        <begin position="5"/>
        <end position="128"/>
    </location>
</feature>
<name>A0A8T4H373_9EURY</name>
<dbReference type="EMBL" id="JAGGLC010000007">
    <property type="protein sequence ID" value="MBP1988284.1"/>
    <property type="molecule type" value="Genomic_DNA"/>
</dbReference>
<dbReference type="PROSITE" id="PS00082">
    <property type="entry name" value="EXTRADIOL_DIOXYGENAS"/>
    <property type="match status" value="1"/>
</dbReference>
<dbReference type="Proteomes" id="UP000823736">
    <property type="component" value="Unassembled WGS sequence"/>
</dbReference>
<dbReference type="PANTHER" id="PTHR43279">
    <property type="entry name" value="CATECHOL-2,3-DIOXYGENASE"/>
    <property type="match status" value="1"/>
</dbReference>
<keyword evidence="5" id="KW-0223">Dioxygenase</keyword>
<comment type="cofactor">
    <cofactor evidence="1">
        <name>Fe(2+)</name>
        <dbReference type="ChEBI" id="CHEBI:29033"/>
    </cofactor>
</comment>
<keyword evidence="7" id="KW-0408">Iron</keyword>
<keyword evidence="10" id="KW-1185">Reference proteome</keyword>
<dbReference type="InterPro" id="IPR029068">
    <property type="entry name" value="Glyas_Bleomycin-R_OHBP_Dase"/>
</dbReference>
<evidence type="ECO:0000256" key="7">
    <source>
        <dbReference type="ARBA" id="ARBA00023004"/>
    </source>
</evidence>
<dbReference type="Gene3D" id="3.10.180.10">
    <property type="entry name" value="2,3-Dihydroxybiphenyl 1,2-Dioxygenase, domain 1"/>
    <property type="match status" value="1"/>
</dbReference>
<dbReference type="PANTHER" id="PTHR43279:SF1">
    <property type="entry name" value="CATECHOL-2,3-DIOXYGENASE"/>
    <property type="match status" value="1"/>
</dbReference>
<reference evidence="9" key="1">
    <citation type="submission" date="2021-03" db="EMBL/GenBank/DDBJ databases">
        <title>Genomic Encyclopedia of Type Strains, Phase IV (KMG-IV): sequencing the most valuable type-strain genomes for metagenomic binning, comparative biology and taxonomic classification.</title>
        <authorList>
            <person name="Goeker M."/>
        </authorList>
    </citation>
    <scope>NUCLEOTIDE SEQUENCE</scope>
    <source>
        <strain evidence="9">DSM 26232</strain>
    </source>
</reference>
<proteinExistence type="inferred from homology"/>
<keyword evidence="3" id="KW-0479">Metal-binding</keyword>
<evidence type="ECO:0000256" key="1">
    <source>
        <dbReference type="ARBA" id="ARBA00001954"/>
    </source>
</evidence>
<evidence type="ECO:0000256" key="2">
    <source>
        <dbReference type="ARBA" id="ARBA00008784"/>
    </source>
</evidence>
<sequence length="150" mass="16982">MPADHLGHVHLKVTDPERAVEFYRDVLGLEVTERVDRYAFLTFGEHHHDLALQGIGAPETDDDVPATPRGPGVGLYHSAWEVESTDALRETAERLRERDVPFSPVDHGISKALYFDDPDGNGVEVYLDTRAERDIEQWDGRNEQFDPFAI</sequence>
<dbReference type="RefSeq" id="WP_209492627.1">
    <property type="nucleotide sequence ID" value="NZ_JAGGLC010000007.1"/>
</dbReference>
<evidence type="ECO:0000313" key="9">
    <source>
        <dbReference type="EMBL" id="MBP1988284.1"/>
    </source>
</evidence>
<keyword evidence="6 9" id="KW-0560">Oxidoreductase</keyword>
<evidence type="ECO:0000256" key="3">
    <source>
        <dbReference type="ARBA" id="ARBA00022723"/>
    </source>
</evidence>
<dbReference type="InterPro" id="IPR037523">
    <property type="entry name" value="VOC_core"/>
</dbReference>
<dbReference type="PROSITE" id="PS00934">
    <property type="entry name" value="GLYOXALASE_I_1"/>
    <property type="match status" value="1"/>
</dbReference>